<keyword evidence="1" id="KW-0732">Signal</keyword>
<evidence type="ECO:0000313" key="2">
    <source>
        <dbReference type="EMBL" id="RDH85851.1"/>
    </source>
</evidence>
<gene>
    <name evidence="2" type="ORF">DIZ78_09695</name>
</gene>
<dbReference type="AlphaFoldDB" id="A0A370DLR8"/>
<dbReference type="Gene3D" id="2.60.40.2810">
    <property type="match status" value="2"/>
</dbReference>
<organism evidence="2 3">
    <name type="scientific">endosymbiont of Escarpia spicata</name>
    <dbReference type="NCBI Taxonomy" id="2200908"/>
    <lineage>
        <taxon>Bacteria</taxon>
        <taxon>Pseudomonadati</taxon>
        <taxon>Pseudomonadota</taxon>
        <taxon>Gammaproteobacteria</taxon>
        <taxon>sulfur-oxidizing symbionts</taxon>
    </lineage>
</organism>
<dbReference type="SUPFAM" id="SSF49503">
    <property type="entry name" value="Cupredoxins"/>
    <property type="match status" value="2"/>
</dbReference>
<dbReference type="Gene3D" id="2.60.40.3440">
    <property type="match status" value="1"/>
</dbReference>
<reference evidence="2 3" key="1">
    <citation type="journal article" date="2018" name="ISME J.">
        <title>Endosymbiont genomes yield clues of tubeworm success.</title>
        <authorList>
            <person name="Li Y."/>
            <person name="Liles M.R."/>
            <person name="Halanych K.M."/>
        </authorList>
    </citation>
    <scope>NUCLEOTIDE SEQUENCE [LARGE SCALE GENOMIC DNA]</scope>
    <source>
        <strain evidence="2">A1462</strain>
    </source>
</reference>
<evidence type="ECO:0000256" key="1">
    <source>
        <dbReference type="SAM" id="SignalP"/>
    </source>
</evidence>
<comment type="caution">
    <text evidence="2">The sequence shown here is derived from an EMBL/GenBank/DDBJ whole genome shotgun (WGS) entry which is preliminary data.</text>
</comment>
<proteinExistence type="predicted"/>
<feature type="chain" id="PRO_5016910395" evidence="1">
    <location>
        <begin position="30"/>
        <end position="896"/>
    </location>
</feature>
<name>A0A370DLR8_9GAMM</name>
<keyword evidence="3" id="KW-1185">Reference proteome</keyword>
<dbReference type="EMBL" id="QFXE01000011">
    <property type="protein sequence ID" value="RDH85851.1"/>
    <property type="molecule type" value="Genomic_DNA"/>
</dbReference>
<dbReference type="NCBIfam" id="NF012211">
    <property type="entry name" value="tand_rpt_95"/>
    <property type="match status" value="3"/>
</dbReference>
<evidence type="ECO:0000313" key="3">
    <source>
        <dbReference type="Proteomes" id="UP000254771"/>
    </source>
</evidence>
<feature type="signal peptide" evidence="1">
    <location>
        <begin position="1"/>
        <end position="29"/>
    </location>
</feature>
<dbReference type="Proteomes" id="UP000254771">
    <property type="component" value="Unassembled WGS sequence"/>
</dbReference>
<dbReference type="Gene3D" id="2.60.40.420">
    <property type="entry name" value="Cupredoxins - blue copper proteins"/>
    <property type="match status" value="1"/>
</dbReference>
<protein>
    <submittedName>
        <fullName evidence="2">Uncharacterized protein</fullName>
    </submittedName>
</protein>
<dbReference type="Pfam" id="PF17963">
    <property type="entry name" value="Big_9"/>
    <property type="match status" value="3"/>
</dbReference>
<dbReference type="InterPro" id="IPR008972">
    <property type="entry name" value="Cupredoxin"/>
</dbReference>
<sequence>MKRSIKMKTYFKMGALASAMVLATGNVYALDVYLAAKVYTRTMPGETTPITVWGYTADPGGLCYNETFDVDRLACVNGLADPSNDPTSANRRIDLPAADSTLNIHLSNGLPDPTSLMIQGQRLPVSTGGMGPTWNDNTTGGRAGNLTKRVRSFGLEAGAAGGKQLYSWSGATATAIARTGTYIYHSGTHPQEQVYMGLYGAMTRDTPLGEAHDGVAYDNEVMLFYSDIDPEHNAAVTAGTHLTSIAYHPRWFLINGEPYESGVTPDIAAGFEGDRILLRMLSAAAETHVPTLQGLHATIHAEDGLQYNYQDVATGTPGYAPREQYSVQVPPLKTKDAIITPGAGRYAVYDGNGYMTNPSDPADATVGDGLGGMLRFLAVSGPAVNNPPTANAGSASTTVDVPVVITVLDNDIDPDGDALSILGVSPPSNGSVAIVSSTFGSATVPNSAVEYTPGPGYIGPDGFTYTVTDGLNIVAGVQVSVDVLPPNAAPAVTGENVTAVMGTPLIIDVLANDTDVDGDVLSVAAVSVPTSGQATTSTDNTTVTYTAQAGFVGGSDSFTYDVDDGNGNVVPGTVTVTVLPVPPNSPPVGTNDAYSIDEDAILNVAAPGVLANDTDADGDALTAQLVAGAGPVNGRPGTFILNANGSFHYEPDVDFFGADSFQYEVVDAIGNVTGPVTVDITVNSINDAPVAGDVTIYLTEMTSFVADAESVIARTYGITAANGLESNAQDVDSLPNPGITPVLDTLPNRGSVLNLIDDGSFDYQIIQGNARIGTFATFTYHVNDGAADSNVANATIIREVATRKANYLQRGGAGLDRWRVKGATIPAHVGKTAEARLNGPGGALIGTAVVGGDGKFNISVNNTTLLASPGDTVTLKVLGAGTENAVHIGYPVFFPL</sequence>
<accession>A0A370DLR8</accession>